<gene>
    <name evidence="2" type="primary">treY</name>
    <name evidence="2" type="ORF">IRI77_20670</name>
</gene>
<protein>
    <submittedName>
        <fullName evidence="2">Malto-oligosyltrehalose synthase</fullName>
    </submittedName>
</protein>
<evidence type="ECO:0000259" key="1">
    <source>
        <dbReference type="SMART" id="SM00642"/>
    </source>
</evidence>
<dbReference type="CDD" id="cd11336">
    <property type="entry name" value="AmyAc_MTSase"/>
    <property type="match status" value="1"/>
</dbReference>
<accession>A0A7S7SGV9</accession>
<dbReference type="PANTHER" id="PTHR10357">
    <property type="entry name" value="ALPHA-AMYLASE FAMILY MEMBER"/>
    <property type="match status" value="1"/>
</dbReference>
<organism evidence="2 3">
    <name type="scientific">Paludibaculum fermentans</name>
    <dbReference type="NCBI Taxonomy" id="1473598"/>
    <lineage>
        <taxon>Bacteria</taxon>
        <taxon>Pseudomonadati</taxon>
        <taxon>Acidobacteriota</taxon>
        <taxon>Terriglobia</taxon>
        <taxon>Bryobacterales</taxon>
        <taxon>Bryobacteraceae</taxon>
        <taxon>Paludibaculum</taxon>
    </lineage>
</organism>
<dbReference type="AlphaFoldDB" id="A0A7S7SGV9"/>
<dbReference type="GO" id="GO:0047470">
    <property type="term" value="F:(1,4)-alpha-D-glucan 1-alpha-D-glucosylmutase activity"/>
    <property type="evidence" value="ECO:0007669"/>
    <property type="project" value="TreeGrafter"/>
</dbReference>
<name>A0A7S7SGV9_PALFE</name>
<dbReference type="Proteomes" id="UP000593892">
    <property type="component" value="Chromosome"/>
</dbReference>
<keyword evidence="3" id="KW-1185">Reference proteome</keyword>
<dbReference type="GO" id="GO:0030980">
    <property type="term" value="P:alpha-glucan catabolic process"/>
    <property type="evidence" value="ECO:0007669"/>
    <property type="project" value="TreeGrafter"/>
</dbReference>
<proteinExistence type="predicted"/>
<dbReference type="RefSeq" id="WP_194446922.1">
    <property type="nucleotide sequence ID" value="NZ_CP063849.1"/>
</dbReference>
<reference evidence="2 3" key="1">
    <citation type="submission" date="2020-10" db="EMBL/GenBank/DDBJ databases">
        <title>Complete genome sequence of Paludibaculum fermentans P105T, a facultatively anaerobic acidobacterium capable of dissimilatory Fe(III) reduction.</title>
        <authorList>
            <person name="Dedysh S.N."/>
            <person name="Beletsky A.V."/>
            <person name="Kulichevskaya I.S."/>
            <person name="Mardanov A.V."/>
            <person name="Ravin N.V."/>
        </authorList>
    </citation>
    <scope>NUCLEOTIDE SEQUENCE [LARGE SCALE GENOMIC DNA]</scope>
    <source>
        <strain evidence="2 3">P105</strain>
    </source>
</reference>
<dbReference type="SMART" id="SM00642">
    <property type="entry name" value="Aamy"/>
    <property type="match status" value="1"/>
</dbReference>
<dbReference type="GO" id="GO:0005992">
    <property type="term" value="P:trehalose biosynthetic process"/>
    <property type="evidence" value="ECO:0007669"/>
    <property type="project" value="TreeGrafter"/>
</dbReference>
<dbReference type="NCBIfam" id="TIGR02401">
    <property type="entry name" value="trehalose_TreY"/>
    <property type="match status" value="1"/>
</dbReference>
<dbReference type="Gene3D" id="3.20.20.80">
    <property type="entry name" value="Glycosidases"/>
    <property type="match status" value="2"/>
</dbReference>
<dbReference type="EMBL" id="CP063849">
    <property type="protein sequence ID" value="QOY85252.1"/>
    <property type="molecule type" value="Genomic_DNA"/>
</dbReference>
<dbReference type="InterPro" id="IPR012767">
    <property type="entry name" value="Trehalose_TreY"/>
</dbReference>
<dbReference type="PANTHER" id="PTHR10357:SF216">
    <property type="entry name" value="MALTOOLIGOSYL TREHALOSE SYNTHASE-RELATED"/>
    <property type="match status" value="1"/>
</dbReference>
<dbReference type="Gene3D" id="1.10.10.470">
    <property type="entry name" value="Maltooligosyl trehalose synthase, domain 4"/>
    <property type="match status" value="1"/>
</dbReference>
<dbReference type="SUPFAM" id="SSF51445">
    <property type="entry name" value="(Trans)glycosidases"/>
    <property type="match status" value="1"/>
</dbReference>
<feature type="domain" description="Glycosyl hydrolase family 13 catalytic" evidence="1">
    <location>
        <begin position="9"/>
        <end position="511"/>
    </location>
</feature>
<dbReference type="InterPro" id="IPR006047">
    <property type="entry name" value="GH13_cat_dom"/>
</dbReference>
<evidence type="ECO:0000313" key="3">
    <source>
        <dbReference type="Proteomes" id="UP000593892"/>
    </source>
</evidence>
<evidence type="ECO:0000313" key="2">
    <source>
        <dbReference type="EMBL" id="QOY85252.1"/>
    </source>
</evidence>
<dbReference type="Gene3D" id="3.30.1590.10">
    <property type="entry name" value="Maltooligosyl trehalose synthase, domain 2"/>
    <property type="match status" value="2"/>
</dbReference>
<sequence length="951" mass="108234">MTPGIPSYPVSTYRLQLNDGLVFDDVTRLVPYFAGLGVTHLYLSPIWKARPHSQHGYDICDLAEINPELGGEHGYNRLCEAAARSSMGLILDYVANHMCTDPLYNEAWRDVLRNGPSSSFAEYFDIDWQPVKAELENKVLLPILGHQYGSVLEAGELQVVHQCGDFHLRYWDNNLPLNPRQCRLILRHRAEALPELLQDQPEAQQEYLSILFQLDHLPPYTDTSLAARNDRARELTIASQRLSRLLSQSDALRSHVDRNVEEFNGRPGDPASFNLLHELLELQPYRLCYWRTALHEINYRRFFDINELAGLRMEAPQVFESAHKKVLDLFSTGRAHGLRLDHIDGLYDPSGYLHELRKTVDTDQVTSYIVVEKILASTERLTSEWPVDGTTGYEYLNQLNRLFIRPENLESIRRIYHSFSRRSTDFEEIRYTSKQQIISTSMVSELNVLAHELNRMSEQDRRYRDFTLDSLQEALREVVACFPVYRTYISPRGVAYSDKVAIDQAIREAIRRNPAMESSIFAFIRECVCPDPAEPDDSTRARRLRFAQKFQQYTSPVQAKGIEDTAFYRYCPLASLNEVGGEPASLGAPLDDFHAANAYRQTRSPRSMITTSTHDTKRGEDARVRISVLSELPDEWRKQLRSWSRYVSPARTRTGGQVAPDRNDEYLFYQSLLAIWPTSTGWEDDRLHDRILAYMAKAVKEAKTHSSWINPSNEYDAALAHFIRSLFTEQHTSAFRESFAAFADRIAFFGSLNSLSQLTLKLGSPGVTDFYQGTEFWDLTLVDPDNRQSIDFDSRQNWLGRWQPEYERSRAGNRVFDFAQIAPQVDTGELKAAITAIGLNLRRDNPDLVIEGEYIPLYATGPIADHLVAFARVQSGRVLLAAGLRWMAGLLAGAPYASAAAGWHETVLPVPEELAGRNIVNVLTNERWTCAGSIPLRALFGRLPGALITLA</sequence>
<dbReference type="Pfam" id="PF00128">
    <property type="entry name" value="Alpha-amylase"/>
    <property type="match status" value="1"/>
</dbReference>
<dbReference type="KEGG" id="pfer:IRI77_20670"/>
<dbReference type="InterPro" id="IPR013797">
    <property type="entry name" value="Maltooligo_trehalose_synth_4"/>
</dbReference>
<dbReference type="Gene3D" id="1.10.150.200">
    <property type="entry name" value="Maltooligosyl trehalose synthase, domain 3"/>
    <property type="match status" value="1"/>
</dbReference>
<dbReference type="InterPro" id="IPR017853">
    <property type="entry name" value="GH"/>
</dbReference>